<protein>
    <submittedName>
        <fullName evidence="1">Uncharacterized protein</fullName>
    </submittedName>
</protein>
<keyword evidence="2" id="KW-1185">Reference proteome</keyword>
<accession>A0A0V0YSV4</accession>
<dbReference type="OrthoDB" id="5933681at2759"/>
<gene>
    <name evidence="1" type="ORF">T01_1469</name>
</gene>
<dbReference type="Proteomes" id="UP000054776">
    <property type="component" value="Unassembled WGS sequence"/>
</dbReference>
<evidence type="ECO:0000313" key="1">
    <source>
        <dbReference type="EMBL" id="KRY02842.1"/>
    </source>
</evidence>
<reference evidence="1 2" key="1">
    <citation type="submission" date="2015-01" db="EMBL/GenBank/DDBJ databases">
        <title>Evolution of Trichinella species and genotypes.</title>
        <authorList>
            <person name="Korhonen P.K."/>
            <person name="Edoardo P."/>
            <person name="Giuseppe L.R."/>
            <person name="Gasser R.B."/>
        </authorList>
    </citation>
    <scope>NUCLEOTIDE SEQUENCE [LARGE SCALE GENOMIC DNA]</scope>
    <source>
        <strain evidence="1">ISS3</strain>
    </source>
</reference>
<evidence type="ECO:0000313" key="2">
    <source>
        <dbReference type="Proteomes" id="UP000054776"/>
    </source>
</evidence>
<comment type="caution">
    <text evidence="1">The sequence shown here is derived from an EMBL/GenBank/DDBJ whole genome shotgun (WGS) entry which is preliminary data.</text>
</comment>
<name>A0A0V0YSV4_TRISP</name>
<organism evidence="1 2">
    <name type="scientific">Trichinella spiralis</name>
    <name type="common">Trichina worm</name>
    <dbReference type="NCBI Taxonomy" id="6334"/>
    <lineage>
        <taxon>Eukaryota</taxon>
        <taxon>Metazoa</taxon>
        <taxon>Ecdysozoa</taxon>
        <taxon>Nematoda</taxon>
        <taxon>Enoplea</taxon>
        <taxon>Dorylaimia</taxon>
        <taxon>Trichinellida</taxon>
        <taxon>Trichinellidae</taxon>
        <taxon>Trichinella</taxon>
    </lineage>
</organism>
<sequence>MQYRIGADAVLNQVCSLAINYHKAQTNVEVSCQAAYPLVQPLTIIMSTLRTC</sequence>
<dbReference type="EMBL" id="JYDH01005746">
    <property type="protein sequence ID" value="KRY02842.1"/>
    <property type="molecule type" value="Genomic_DNA"/>
</dbReference>
<proteinExistence type="predicted"/>
<dbReference type="InParanoid" id="A0A0V0YSV4"/>
<dbReference type="AlphaFoldDB" id="A0A0V0YSV4"/>